<keyword evidence="3" id="KW-1185">Reference proteome</keyword>
<protein>
    <submittedName>
        <fullName evidence="2">DinB superfamily protein</fullName>
    </submittedName>
</protein>
<dbReference type="Proteomes" id="UP000199034">
    <property type="component" value="Unassembled WGS sequence"/>
</dbReference>
<dbReference type="EMBL" id="FMZM01000005">
    <property type="protein sequence ID" value="SDD02226.1"/>
    <property type="molecule type" value="Genomic_DNA"/>
</dbReference>
<dbReference type="InterPro" id="IPR034660">
    <property type="entry name" value="DinB/YfiT-like"/>
</dbReference>
<evidence type="ECO:0000259" key="1">
    <source>
        <dbReference type="Pfam" id="PF12867"/>
    </source>
</evidence>
<dbReference type="STRING" id="1045774.SAMN05421872_105233"/>
<name>A0A1G6REA2_9ACTN</name>
<feature type="domain" description="DinB-like" evidence="1">
    <location>
        <begin position="39"/>
        <end position="185"/>
    </location>
</feature>
<organism evidence="2 3">
    <name type="scientific">Nocardioides lianchengensis</name>
    <dbReference type="NCBI Taxonomy" id="1045774"/>
    <lineage>
        <taxon>Bacteria</taxon>
        <taxon>Bacillati</taxon>
        <taxon>Actinomycetota</taxon>
        <taxon>Actinomycetes</taxon>
        <taxon>Propionibacteriales</taxon>
        <taxon>Nocardioidaceae</taxon>
        <taxon>Nocardioides</taxon>
    </lineage>
</organism>
<dbReference type="Pfam" id="PF12867">
    <property type="entry name" value="DinB_2"/>
    <property type="match status" value="1"/>
</dbReference>
<reference evidence="3" key="1">
    <citation type="submission" date="2016-10" db="EMBL/GenBank/DDBJ databases">
        <authorList>
            <person name="Varghese N."/>
            <person name="Submissions S."/>
        </authorList>
    </citation>
    <scope>NUCLEOTIDE SEQUENCE [LARGE SCALE GENOMIC DNA]</scope>
    <source>
        <strain evidence="3">CGMCC 4.6858</strain>
    </source>
</reference>
<evidence type="ECO:0000313" key="3">
    <source>
        <dbReference type="Proteomes" id="UP000199034"/>
    </source>
</evidence>
<dbReference type="InterPro" id="IPR024775">
    <property type="entry name" value="DinB-like"/>
</dbReference>
<dbReference type="OrthoDB" id="3542438at2"/>
<dbReference type="Gene3D" id="1.20.120.450">
    <property type="entry name" value="dinb family like domain"/>
    <property type="match status" value="1"/>
</dbReference>
<evidence type="ECO:0000313" key="2">
    <source>
        <dbReference type="EMBL" id="SDD02226.1"/>
    </source>
</evidence>
<proteinExistence type="predicted"/>
<accession>A0A1G6REA2</accession>
<gene>
    <name evidence="2" type="ORF">SAMN05421872_105233</name>
</gene>
<sequence length="200" mass="22509">MDPTLGDMDDEEWMQDGGPALIGVGAETDVAGYHEAFRHLEELWDDTVGRARALDPALLHAQVGGEWSFTETLRHLPFATESWVGRGVLQLPAPWHPLSLPWDQMEDSPGIPRDRAVRPSLDEVLALRADRQALVHRALDQVGDTHLDDVCTIPEGSAWPPPGEQLPLRECFNTVINEEWWHRRFAERDLAVLIEREASS</sequence>
<dbReference type="AlphaFoldDB" id="A0A1G6REA2"/>
<dbReference type="SUPFAM" id="SSF109854">
    <property type="entry name" value="DinB/YfiT-like putative metalloenzymes"/>
    <property type="match status" value="1"/>
</dbReference>